<name>A0A673ZY80_SALTR</name>
<evidence type="ECO:0008006" key="4">
    <source>
        <dbReference type="Google" id="ProtNLM"/>
    </source>
</evidence>
<dbReference type="Proteomes" id="UP000472277">
    <property type="component" value="Chromosome 7"/>
</dbReference>
<protein>
    <recommendedName>
        <fullName evidence="4">Unique cartilage matrix-associated protein C-terminal fragment</fullName>
    </recommendedName>
</protein>
<sequence length="172" mass="19556">IRGCCLSLSLIVGSCFCAAACEQPRTSSFAGRAPICAHRQAGYHQSARMHGFSSDLHSEFEQYFLPMKNHIRKRKCHSFHKLTPDDKENAQRLAREELTEAQHQDQEFNHYSSNKSLEMMERVAEKVRGRHCVCVCVLTPWTTSTSSTASDSNKVQSYLRILKYTILPEQGC</sequence>
<accession>A0A673ZY80</accession>
<dbReference type="GeneTree" id="ENSGT01060000248946"/>
<feature type="signal peptide" evidence="1">
    <location>
        <begin position="1"/>
        <end position="21"/>
    </location>
</feature>
<proteinExistence type="predicted"/>
<feature type="chain" id="PRO_5025549038" description="Unique cartilage matrix-associated protein C-terminal fragment" evidence="1">
    <location>
        <begin position="22"/>
        <end position="172"/>
    </location>
</feature>
<evidence type="ECO:0000313" key="3">
    <source>
        <dbReference type="Proteomes" id="UP000472277"/>
    </source>
</evidence>
<keyword evidence="1" id="KW-0732">Signal</keyword>
<dbReference type="SUPFAM" id="SSF47266">
    <property type="entry name" value="4-helical cytokines"/>
    <property type="match status" value="1"/>
</dbReference>
<reference evidence="2" key="2">
    <citation type="submission" date="2025-09" db="UniProtKB">
        <authorList>
            <consortium name="Ensembl"/>
        </authorList>
    </citation>
    <scope>IDENTIFICATION</scope>
</reference>
<dbReference type="Ensembl" id="ENSSTUT00000054077.1">
    <property type="protein sequence ID" value="ENSSTUP00000051720.1"/>
    <property type="gene ID" value="ENSSTUG00000021868.1"/>
</dbReference>
<dbReference type="Gene3D" id="1.20.1250.10">
    <property type="match status" value="1"/>
</dbReference>
<dbReference type="InParanoid" id="A0A673ZY80"/>
<dbReference type="OMA" id="APICAHR"/>
<evidence type="ECO:0000313" key="2">
    <source>
        <dbReference type="Ensembl" id="ENSSTUP00000051720.1"/>
    </source>
</evidence>
<dbReference type="InterPro" id="IPR009079">
    <property type="entry name" value="4_helix_cytokine-like_core"/>
</dbReference>
<reference evidence="2" key="1">
    <citation type="submission" date="2025-08" db="UniProtKB">
        <authorList>
            <consortium name="Ensembl"/>
        </authorList>
    </citation>
    <scope>IDENTIFICATION</scope>
</reference>
<organism evidence="2 3">
    <name type="scientific">Salmo trutta</name>
    <name type="common">Brown trout</name>
    <dbReference type="NCBI Taxonomy" id="8032"/>
    <lineage>
        <taxon>Eukaryota</taxon>
        <taxon>Metazoa</taxon>
        <taxon>Chordata</taxon>
        <taxon>Craniata</taxon>
        <taxon>Vertebrata</taxon>
        <taxon>Euteleostomi</taxon>
        <taxon>Actinopterygii</taxon>
        <taxon>Neopterygii</taxon>
        <taxon>Teleostei</taxon>
        <taxon>Protacanthopterygii</taxon>
        <taxon>Salmoniformes</taxon>
        <taxon>Salmonidae</taxon>
        <taxon>Salmoninae</taxon>
        <taxon>Salmo</taxon>
    </lineage>
</organism>
<dbReference type="AlphaFoldDB" id="A0A673ZY80"/>
<evidence type="ECO:0000256" key="1">
    <source>
        <dbReference type="SAM" id="SignalP"/>
    </source>
</evidence>
<keyword evidence="3" id="KW-1185">Reference proteome</keyword>